<organism evidence="1 2">
    <name type="scientific">Enterobacter cloacae</name>
    <dbReference type="NCBI Taxonomy" id="550"/>
    <lineage>
        <taxon>Bacteria</taxon>
        <taxon>Pseudomonadati</taxon>
        <taxon>Pseudomonadota</taxon>
        <taxon>Gammaproteobacteria</taxon>
        <taxon>Enterobacterales</taxon>
        <taxon>Enterobacteriaceae</taxon>
        <taxon>Enterobacter</taxon>
        <taxon>Enterobacter cloacae complex</taxon>
    </lineage>
</organism>
<comment type="caution">
    <text evidence="1">The sequence shown here is derived from an EMBL/GenBank/DDBJ whole genome shotgun (WGS) entry which is preliminary data.</text>
</comment>
<reference evidence="1 2" key="1">
    <citation type="submission" date="2018-10" db="EMBL/GenBank/DDBJ databases">
        <title>Transmission dynamics of multidrug resistant bacteria on intensive care unit surfaces.</title>
        <authorList>
            <person name="D'Souza A.W."/>
            <person name="Potter R.F."/>
            <person name="Wallace M."/>
            <person name="Shupe A."/>
            <person name="Patel S."/>
            <person name="Sun S."/>
            <person name="Gul D."/>
            <person name="Kwon J.H."/>
            <person name="Andleeb S."/>
            <person name="Burnham C.-A.D."/>
            <person name="Dantas G."/>
        </authorList>
    </citation>
    <scope>NUCLEOTIDE SEQUENCE [LARGE SCALE GENOMIC DNA]</scope>
    <source>
        <strain evidence="1 2">EC_073</strain>
    </source>
</reference>
<evidence type="ECO:0000313" key="1">
    <source>
        <dbReference type="EMBL" id="RSB25453.1"/>
    </source>
</evidence>
<evidence type="ECO:0000313" key="2">
    <source>
        <dbReference type="Proteomes" id="UP000275321"/>
    </source>
</evidence>
<sequence>MSMYVDNITGEFCFHKNLALTPFITKKEIMESNCLNWEPWPNKGDKTVSYRTIFDIKGNKQGDIYLIVNFVQCNDINAIIGSWSFAPAKLIDGSKRNQRERLQKG</sequence>
<dbReference type="RefSeq" id="WP_125366620.1">
    <property type="nucleotide sequence ID" value="NZ_RHWT01000054.1"/>
</dbReference>
<dbReference type="EMBL" id="RHWT01000054">
    <property type="protein sequence ID" value="RSB25453.1"/>
    <property type="molecule type" value="Genomic_DNA"/>
</dbReference>
<name>A0A427KES4_ENTCL</name>
<protein>
    <submittedName>
        <fullName evidence="1">Uncharacterized protein</fullName>
    </submittedName>
</protein>
<dbReference type="AlphaFoldDB" id="A0A427KES4"/>
<dbReference type="Proteomes" id="UP000275321">
    <property type="component" value="Unassembled WGS sequence"/>
</dbReference>
<gene>
    <name evidence="1" type="ORF">EGK68_24000</name>
</gene>
<proteinExistence type="predicted"/>
<accession>A0A427KES4</accession>